<keyword evidence="2" id="KW-1185">Reference proteome</keyword>
<evidence type="ECO:0000313" key="2">
    <source>
        <dbReference type="Proteomes" id="UP001175227"/>
    </source>
</evidence>
<name>A0AA39UDC7_9AGAR</name>
<sequence length="415" mass="46232">MPVWGIQFFFLQSRINWAERVYRACNALQAVWLENDIHIRYWYFFSGHRFHLEHGVDFDYACTLQTGPTVTAGSPICSGDTTCDAGTWYTRANTRLDSSFIRTTISEHVVMCSQSATTTDSERTSGAGPERPQATLTATITTTSERLQDNVLDMREPFQRDLLFLETHRIASATDFPVRSFSDGLQAVPKYIQDAVLPVAFALRYCGCQLITQRLSAYPQWLCGHAKLVSKEAPGMMTEYGNTLCRSYELIGSAASFPCPRKPLSTLTALLDFHGNTVSNTEVGPDYACLGSKNTKSLTPRVQTIASSRTGSASCIYFAALLSGGRLTERTHEAVTKEHKQTGTGYIWGKQTKCMFNRGFDSGKMGINEVQHQGMHLYFSKITGWNHHLQGTAFMEVKSSSSISDKVSFLQAQDF</sequence>
<proteinExistence type="predicted"/>
<comment type="caution">
    <text evidence="1">The sequence shown here is derived from an EMBL/GenBank/DDBJ whole genome shotgun (WGS) entry which is preliminary data.</text>
</comment>
<reference evidence="1" key="1">
    <citation type="submission" date="2023-06" db="EMBL/GenBank/DDBJ databases">
        <authorList>
            <consortium name="Lawrence Berkeley National Laboratory"/>
            <person name="Ahrendt S."/>
            <person name="Sahu N."/>
            <person name="Indic B."/>
            <person name="Wong-Bajracharya J."/>
            <person name="Merenyi Z."/>
            <person name="Ke H.-M."/>
            <person name="Monk M."/>
            <person name="Kocsube S."/>
            <person name="Drula E."/>
            <person name="Lipzen A."/>
            <person name="Balint B."/>
            <person name="Henrissat B."/>
            <person name="Andreopoulos B."/>
            <person name="Martin F.M."/>
            <person name="Harder C.B."/>
            <person name="Rigling D."/>
            <person name="Ford K.L."/>
            <person name="Foster G.D."/>
            <person name="Pangilinan J."/>
            <person name="Papanicolaou A."/>
            <person name="Barry K."/>
            <person name="LaButti K."/>
            <person name="Viragh M."/>
            <person name="Koriabine M."/>
            <person name="Yan M."/>
            <person name="Riley R."/>
            <person name="Champramary S."/>
            <person name="Plett K.L."/>
            <person name="Tsai I.J."/>
            <person name="Slot J."/>
            <person name="Sipos G."/>
            <person name="Plett J."/>
            <person name="Nagy L.G."/>
            <person name="Grigoriev I.V."/>
        </authorList>
    </citation>
    <scope>NUCLEOTIDE SEQUENCE</scope>
    <source>
        <strain evidence="1">ICMP 16352</strain>
    </source>
</reference>
<dbReference type="Proteomes" id="UP001175227">
    <property type="component" value="Unassembled WGS sequence"/>
</dbReference>
<protein>
    <submittedName>
        <fullName evidence="1">Uncharacterized protein</fullName>
    </submittedName>
</protein>
<organism evidence="1 2">
    <name type="scientific">Armillaria novae-zelandiae</name>
    <dbReference type="NCBI Taxonomy" id="153914"/>
    <lineage>
        <taxon>Eukaryota</taxon>
        <taxon>Fungi</taxon>
        <taxon>Dikarya</taxon>
        <taxon>Basidiomycota</taxon>
        <taxon>Agaricomycotina</taxon>
        <taxon>Agaricomycetes</taxon>
        <taxon>Agaricomycetidae</taxon>
        <taxon>Agaricales</taxon>
        <taxon>Marasmiineae</taxon>
        <taxon>Physalacriaceae</taxon>
        <taxon>Armillaria</taxon>
    </lineage>
</organism>
<dbReference type="AlphaFoldDB" id="A0AA39UDC7"/>
<accession>A0AA39UDC7</accession>
<gene>
    <name evidence="1" type="ORF">IW261DRAFT_1422838</name>
</gene>
<evidence type="ECO:0000313" key="1">
    <source>
        <dbReference type="EMBL" id="KAK0474540.1"/>
    </source>
</evidence>
<dbReference type="EMBL" id="JAUEPR010000026">
    <property type="protein sequence ID" value="KAK0474540.1"/>
    <property type="molecule type" value="Genomic_DNA"/>
</dbReference>